<proteinExistence type="predicted"/>
<gene>
    <name evidence="1" type="ORF">BFJ63_vAg19408</name>
</gene>
<evidence type="ECO:0000313" key="2">
    <source>
        <dbReference type="Proteomes" id="UP000290540"/>
    </source>
</evidence>
<accession>A0A4Q2UZL4</accession>
<reference evidence="1 2" key="1">
    <citation type="submission" date="2016-12" db="EMBL/GenBank/DDBJ databases">
        <title>Draft genome sequence of Fusarium oxysporum causing rot on Narcissus.</title>
        <authorList>
            <person name="Armitage A.D."/>
            <person name="Taylor A."/>
            <person name="Clarkson J.P."/>
            <person name="Harrison R.J."/>
            <person name="Jackson A.C."/>
        </authorList>
    </citation>
    <scope>NUCLEOTIDE SEQUENCE [LARGE SCALE GENOMIC DNA]</scope>
    <source>
        <strain evidence="1 2">N139</strain>
    </source>
</reference>
<dbReference type="Proteomes" id="UP000290540">
    <property type="component" value="Unassembled WGS sequence"/>
</dbReference>
<evidence type="ECO:0000313" key="1">
    <source>
        <dbReference type="EMBL" id="RYC77718.1"/>
    </source>
</evidence>
<dbReference type="EMBL" id="MQTW01001881">
    <property type="protein sequence ID" value="RYC77718.1"/>
    <property type="molecule type" value="Genomic_DNA"/>
</dbReference>
<name>A0A4Q2UZL4_FUSOX</name>
<comment type="caution">
    <text evidence="1">The sequence shown here is derived from an EMBL/GenBank/DDBJ whole genome shotgun (WGS) entry which is preliminary data.</text>
</comment>
<sequence>MGEQNRLWRTSITFSLQEGSASRTNLFYGSLMVYGRLDLADLVIANILPLEGNVAKVDVENTDLLNTKT</sequence>
<organism evidence="1 2">
    <name type="scientific">Fusarium oxysporum f. sp. narcissi</name>
    <dbReference type="NCBI Taxonomy" id="451672"/>
    <lineage>
        <taxon>Eukaryota</taxon>
        <taxon>Fungi</taxon>
        <taxon>Dikarya</taxon>
        <taxon>Ascomycota</taxon>
        <taxon>Pezizomycotina</taxon>
        <taxon>Sordariomycetes</taxon>
        <taxon>Hypocreomycetidae</taxon>
        <taxon>Hypocreales</taxon>
        <taxon>Nectriaceae</taxon>
        <taxon>Fusarium</taxon>
        <taxon>Fusarium oxysporum species complex</taxon>
    </lineage>
</organism>
<protein>
    <submittedName>
        <fullName evidence="1">Uncharacterized protein</fullName>
    </submittedName>
</protein>
<dbReference type="AlphaFoldDB" id="A0A4Q2UZL4"/>